<accession>A0ABY8NDC0</accession>
<dbReference type="Proteomes" id="UP001236500">
    <property type="component" value="Chromosome"/>
</dbReference>
<evidence type="ECO:0000313" key="1">
    <source>
        <dbReference type="EMBL" id="WGL16602.1"/>
    </source>
</evidence>
<sequence length="110" mass="12447">MKKVMILFAPDYLLFDHGGRCRFQGRNFHKDGNATAPIAQTIASMAAIPMNRTACGRFYYTHTRIATAQPATNDGSSQEWVGKSHFRGTKKTGDMLRFFVSRRKLSRAFL</sequence>
<organism evidence="1 2">
    <name type="scientific">Microbulbifer bruguierae</name>
    <dbReference type="NCBI Taxonomy" id="3029061"/>
    <lineage>
        <taxon>Bacteria</taxon>
        <taxon>Pseudomonadati</taxon>
        <taxon>Pseudomonadota</taxon>
        <taxon>Gammaproteobacteria</taxon>
        <taxon>Cellvibrionales</taxon>
        <taxon>Microbulbiferaceae</taxon>
        <taxon>Microbulbifer</taxon>
    </lineage>
</organism>
<dbReference type="RefSeq" id="WP_280320426.1">
    <property type="nucleotide sequence ID" value="NZ_CP118605.1"/>
</dbReference>
<name>A0ABY8NDC0_9GAMM</name>
<reference evidence="1 2" key="1">
    <citation type="submission" date="2023-02" db="EMBL/GenBank/DDBJ databases">
        <title>Description and genomic characterization of Microbulbifer bruguierae sp. nov., isolated from the sediment of mangrove plant Bruguiera sexangula.</title>
        <authorList>
            <person name="Long M."/>
        </authorList>
    </citation>
    <scope>NUCLEOTIDE SEQUENCE [LARGE SCALE GENOMIC DNA]</scope>
    <source>
        <strain evidence="1 2">H12</strain>
    </source>
</reference>
<proteinExistence type="predicted"/>
<protein>
    <submittedName>
        <fullName evidence="1">Uncharacterized protein</fullName>
    </submittedName>
</protein>
<evidence type="ECO:0000313" key="2">
    <source>
        <dbReference type="Proteomes" id="UP001236500"/>
    </source>
</evidence>
<dbReference type="EMBL" id="CP118605">
    <property type="protein sequence ID" value="WGL16602.1"/>
    <property type="molecule type" value="Genomic_DNA"/>
</dbReference>
<keyword evidence="2" id="KW-1185">Reference proteome</keyword>
<gene>
    <name evidence="1" type="ORF">PVT68_17810</name>
</gene>